<keyword evidence="3" id="KW-1185">Reference proteome</keyword>
<gene>
    <name evidence="2" type="ORF">AS026_33350</name>
</gene>
<evidence type="ECO:0008006" key="4">
    <source>
        <dbReference type="Google" id="ProtNLM"/>
    </source>
</evidence>
<comment type="caution">
    <text evidence="2">The sequence shown here is derived from an EMBL/GenBank/DDBJ whole genome shotgun (WGS) entry which is preliminary data.</text>
</comment>
<dbReference type="OrthoDB" id="7699970at2"/>
<dbReference type="Pfam" id="PF13584">
    <property type="entry name" value="BatD"/>
    <property type="match status" value="1"/>
</dbReference>
<feature type="signal peptide" evidence="1">
    <location>
        <begin position="1"/>
        <end position="19"/>
    </location>
</feature>
<protein>
    <recommendedName>
        <fullName evidence="4">Protein BatD</fullName>
    </recommendedName>
</protein>
<sequence>MMTFLPGVFLLLLPALAWGAEPFARATVEDNGNIVPGQQVRVDVDVFAPDFFTSPPQFPLFDVPDALVTLPEERTQNISETKDGVQYSGIRKSYAVVPQAPGKFVLPEIDIGLGYSVDGKPTKATVKMPSVSFNAGEASGAAGQRVVFAASDLTIEQVFDPSAPSLKVGDALVRTITVTAENTQAMMIPPVGGGTVSGLRQYQKQPKIEDGIPVGRETASRRTETYVYTADREGSFTIPAVSYDWFDIARHEQTSASLPSVMVAVAPAVAMTPIKPVLDDVRRQAPHVIRQKVALAIMGLLAAMGVLWAGLRFWPVINSLLQNAGLKHQASHGYRLKRLRQLIRSGSEQEIYNGLQTWSRSLGNGTLEEWVRFGPADLQRQVDILSQKLFRSGRAEIDRERLAAVVDYRRPARLDASPVLPPLNP</sequence>
<accession>A0A109JXA8</accession>
<dbReference type="InterPro" id="IPR025738">
    <property type="entry name" value="BatD"/>
</dbReference>
<evidence type="ECO:0000256" key="1">
    <source>
        <dbReference type="SAM" id="SignalP"/>
    </source>
</evidence>
<dbReference type="AlphaFoldDB" id="A0A109JXA8"/>
<dbReference type="PANTHER" id="PTHR40940:SF1">
    <property type="entry name" value="PROTEIN BATD"/>
    <property type="match status" value="1"/>
</dbReference>
<proteinExistence type="predicted"/>
<dbReference type="EMBL" id="LNCD01000034">
    <property type="protein sequence ID" value="KWV56730.1"/>
    <property type="molecule type" value="Genomic_DNA"/>
</dbReference>
<reference evidence="2 3" key="1">
    <citation type="submission" date="2015-11" db="EMBL/GenBank/DDBJ databases">
        <title>Draft Genome Sequence of the Strain BR 10423 (Rhizobium sp.) isolated from nodules of Mimosa pudica.</title>
        <authorList>
            <person name="Barauna A.C."/>
            <person name="Zilli J.E."/>
            <person name="Simoes-Araujo J.L."/>
            <person name="Reis V.M."/>
            <person name="James E.K."/>
            <person name="Reis F.B.Jr."/>
            <person name="Rouws L.F."/>
            <person name="Passos S.R."/>
            <person name="Gois S.R."/>
        </authorList>
    </citation>
    <scope>NUCLEOTIDE SEQUENCE [LARGE SCALE GENOMIC DNA]</scope>
    <source>
        <strain evidence="2 3">BR10423</strain>
    </source>
</reference>
<keyword evidence="1" id="KW-0732">Signal</keyword>
<dbReference type="Proteomes" id="UP000068164">
    <property type="component" value="Unassembled WGS sequence"/>
</dbReference>
<dbReference type="PANTHER" id="PTHR40940">
    <property type="entry name" value="PROTEIN BATD-RELATED"/>
    <property type="match status" value="1"/>
</dbReference>
<feature type="chain" id="PRO_5007137272" description="Protein BatD" evidence="1">
    <location>
        <begin position="20"/>
        <end position="425"/>
    </location>
</feature>
<evidence type="ECO:0000313" key="2">
    <source>
        <dbReference type="EMBL" id="KWV56730.1"/>
    </source>
</evidence>
<organism evidence="2 3">
    <name type="scientific">Rhizobium altiplani</name>
    <dbReference type="NCBI Taxonomy" id="1864509"/>
    <lineage>
        <taxon>Bacteria</taxon>
        <taxon>Pseudomonadati</taxon>
        <taxon>Pseudomonadota</taxon>
        <taxon>Alphaproteobacteria</taxon>
        <taxon>Hyphomicrobiales</taxon>
        <taxon>Rhizobiaceae</taxon>
        <taxon>Rhizobium/Agrobacterium group</taxon>
        <taxon>Rhizobium</taxon>
    </lineage>
</organism>
<name>A0A109JXA8_9HYPH</name>
<evidence type="ECO:0000313" key="3">
    <source>
        <dbReference type="Proteomes" id="UP000068164"/>
    </source>
</evidence>
<dbReference type="RefSeq" id="WP_062369178.1">
    <property type="nucleotide sequence ID" value="NZ_LNCD01000034.1"/>
</dbReference>